<dbReference type="AlphaFoldDB" id="A0A6V6YYD5"/>
<dbReference type="PANTHER" id="PTHR47799:SF1">
    <property type="entry name" value="OMEGA-AMIDASE YAFV"/>
    <property type="match status" value="1"/>
</dbReference>
<dbReference type="CDD" id="cd07575">
    <property type="entry name" value="Xc-1258_like"/>
    <property type="match status" value="1"/>
</dbReference>
<protein>
    <recommendedName>
        <fullName evidence="5">Omega-amidase YafV</fullName>
        <ecNumber evidence="3">3.5.1.3</ecNumber>
    </recommendedName>
</protein>
<evidence type="ECO:0000313" key="7">
    <source>
        <dbReference type="EMBL" id="CAD0004339.1"/>
    </source>
</evidence>
<evidence type="ECO:0000256" key="2">
    <source>
        <dbReference type="ARBA" id="ARBA00022801"/>
    </source>
</evidence>
<evidence type="ECO:0000256" key="5">
    <source>
        <dbReference type="ARBA" id="ARBA00072139"/>
    </source>
</evidence>
<gene>
    <name evidence="7" type="ORF">FLACHUCJ7_01824</name>
</gene>
<dbReference type="Proteomes" id="UP000556700">
    <property type="component" value="Unassembled WGS sequence"/>
</dbReference>
<dbReference type="FunFam" id="3.60.110.10:FF:000004">
    <property type="entry name" value="Carbon-nitrogen hydrolase"/>
    <property type="match status" value="1"/>
</dbReference>
<comment type="catalytic activity">
    <reaction evidence="4">
        <text>a monoamide of a dicarboxylate + H2O = a dicarboxylate + NH4(+)</text>
        <dbReference type="Rhea" id="RHEA:11716"/>
        <dbReference type="ChEBI" id="CHEBI:15377"/>
        <dbReference type="ChEBI" id="CHEBI:28938"/>
        <dbReference type="ChEBI" id="CHEBI:28965"/>
        <dbReference type="ChEBI" id="CHEBI:77450"/>
        <dbReference type="EC" id="3.5.1.3"/>
    </reaction>
</comment>
<comment type="caution">
    <text evidence="7">The sequence shown here is derived from an EMBL/GenBank/DDBJ whole genome shotgun (WGS) entry which is preliminary data.</text>
</comment>
<name>A0A6V6YYD5_9FLAO</name>
<dbReference type="Gene3D" id="3.60.110.10">
    <property type="entry name" value="Carbon-nitrogen hydrolase"/>
    <property type="match status" value="1"/>
</dbReference>
<dbReference type="EC" id="3.5.1.3" evidence="3"/>
<reference evidence="7 8" key="1">
    <citation type="submission" date="2020-06" db="EMBL/GenBank/DDBJ databases">
        <authorList>
            <person name="Criscuolo A."/>
        </authorList>
    </citation>
    <scope>NUCLEOTIDE SEQUENCE [LARGE SCALE GENOMIC DNA]</scope>
    <source>
        <strain evidence="8">CIP 110025</strain>
    </source>
</reference>
<dbReference type="InterPro" id="IPR052737">
    <property type="entry name" value="Omega-amidase_YafV"/>
</dbReference>
<dbReference type="PROSITE" id="PS50263">
    <property type="entry name" value="CN_HYDROLASE"/>
    <property type="match status" value="1"/>
</dbReference>
<evidence type="ECO:0000256" key="1">
    <source>
        <dbReference type="ARBA" id="ARBA00010613"/>
    </source>
</evidence>
<comment type="similarity">
    <text evidence="1">Belongs to the carbon-nitrogen hydrolase superfamily. NIT1/NIT2 family.</text>
</comment>
<evidence type="ECO:0000313" key="8">
    <source>
        <dbReference type="Proteomes" id="UP000556700"/>
    </source>
</evidence>
<keyword evidence="2 7" id="KW-0378">Hydrolase</keyword>
<dbReference type="SUPFAM" id="SSF56317">
    <property type="entry name" value="Carbon-nitrogen hydrolase"/>
    <property type="match status" value="1"/>
</dbReference>
<dbReference type="InterPro" id="IPR003010">
    <property type="entry name" value="C-N_Hydrolase"/>
</dbReference>
<dbReference type="GO" id="GO:0106008">
    <property type="term" value="F:2-oxoglutaramate amidase activity"/>
    <property type="evidence" value="ECO:0007669"/>
    <property type="project" value="TreeGrafter"/>
</dbReference>
<dbReference type="GO" id="GO:0050152">
    <property type="term" value="F:omega-amidase activity"/>
    <property type="evidence" value="ECO:0007669"/>
    <property type="project" value="UniProtKB-EC"/>
</dbReference>
<dbReference type="Pfam" id="PF00795">
    <property type="entry name" value="CN_hydrolase"/>
    <property type="match status" value="1"/>
</dbReference>
<accession>A0A6V6YYD5</accession>
<dbReference type="InterPro" id="IPR036526">
    <property type="entry name" value="C-N_Hydrolase_sf"/>
</dbReference>
<proteinExistence type="inferred from homology"/>
<keyword evidence="8" id="KW-1185">Reference proteome</keyword>
<dbReference type="PANTHER" id="PTHR47799">
    <property type="entry name" value="OMEGA-AMIDASE YAFV"/>
    <property type="match status" value="1"/>
</dbReference>
<organism evidence="7 8">
    <name type="scientific">Flavobacterium chungangense</name>
    <dbReference type="NCBI Taxonomy" id="554283"/>
    <lineage>
        <taxon>Bacteria</taxon>
        <taxon>Pseudomonadati</taxon>
        <taxon>Bacteroidota</taxon>
        <taxon>Flavobacteriia</taxon>
        <taxon>Flavobacteriales</taxon>
        <taxon>Flavobacteriaceae</taxon>
        <taxon>Flavobacterium</taxon>
    </lineage>
</organism>
<dbReference type="EMBL" id="CAIJDO010000127">
    <property type="protein sequence ID" value="CAD0004339.1"/>
    <property type="molecule type" value="Genomic_DNA"/>
</dbReference>
<sequence length="280" mass="32421">MILNCKEDVFINLNTFFYLYIKLSIMKIALIQSGLVWESPSDNRINLEAKIAEINASVDLIVLPEMFSTGFSMNASKMAETMQGETVLWMQTLAKSQNCAITGSLIISEEDKFYNRLLFVFPTGEIQFYNKRHLFTLAGEDKVYTAGSKKQIVEYLGWKICLQVCYDLRFPVFVRNVENYDLLLYVANWPKVRVNAWDILMKARAVENLSYAIGVNRIGVDANNHQYNGHSQVVDYLGNYILEPQENEGVFIVKLDTNNMHETRKKMDFLRDKDRFEIQD</sequence>
<evidence type="ECO:0000256" key="3">
    <source>
        <dbReference type="ARBA" id="ARBA00039118"/>
    </source>
</evidence>
<evidence type="ECO:0000259" key="6">
    <source>
        <dbReference type="PROSITE" id="PS50263"/>
    </source>
</evidence>
<evidence type="ECO:0000256" key="4">
    <source>
        <dbReference type="ARBA" id="ARBA00052904"/>
    </source>
</evidence>
<dbReference type="NCBIfam" id="NF007757">
    <property type="entry name" value="PRK10438.1"/>
    <property type="match status" value="1"/>
</dbReference>
<feature type="domain" description="CN hydrolase" evidence="6">
    <location>
        <begin position="26"/>
        <end position="257"/>
    </location>
</feature>